<evidence type="ECO:0000313" key="2">
    <source>
        <dbReference type="EMBL" id="KAF4637674.1"/>
    </source>
</evidence>
<keyword evidence="3" id="KW-1185">Reference proteome</keyword>
<comment type="caution">
    <text evidence="2">The sequence shown here is derived from an EMBL/GenBank/DDBJ whole genome shotgun (WGS) entry which is preliminary data.</text>
</comment>
<evidence type="ECO:0000313" key="3">
    <source>
        <dbReference type="Proteomes" id="UP000566819"/>
    </source>
</evidence>
<evidence type="ECO:0000259" key="1">
    <source>
        <dbReference type="Pfam" id="PF11626"/>
    </source>
</evidence>
<proteinExistence type="predicted"/>
<dbReference type="InterPro" id="IPR038104">
    <property type="entry name" value="Rap1_C_sf"/>
</dbReference>
<dbReference type="InterPro" id="IPR021661">
    <property type="entry name" value="Rap1_C"/>
</dbReference>
<dbReference type="Proteomes" id="UP000566819">
    <property type="component" value="Unassembled WGS sequence"/>
</dbReference>
<protein>
    <recommendedName>
        <fullName evidence="1">TRF2-interacting telomeric protein/Rap1 C-terminal domain-containing protein</fullName>
    </recommendedName>
</protein>
<dbReference type="AlphaFoldDB" id="A0A8H4RZ87"/>
<reference evidence="2 3" key="1">
    <citation type="submission" date="2020-03" db="EMBL/GenBank/DDBJ databases">
        <title>Draft Genome Sequence of Cudoniella acicularis.</title>
        <authorList>
            <person name="Buettner E."/>
            <person name="Kellner H."/>
        </authorList>
    </citation>
    <scope>NUCLEOTIDE SEQUENCE [LARGE SCALE GENOMIC DNA]</scope>
    <source>
        <strain evidence="2 3">DSM 108380</strain>
    </source>
</reference>
<name>A0A8H4RZ87_9HELO</name>
<feature type="domain" description="TRF2-interacting telomeric protein/Rap1 C-terminal" evidence="1">
    <location>
        <begin position="2"/>
        <end position="63"/>
    </location>
</feature>
<accession>A0A8H4RZ87</accession>
<dbReference type="Pfam" id="PF11626">
    <property type="entry name" value="Rap1_C"/>
    <property type="match status" value="1"/>
</dbReference>
<sequence>MEVDLVGSIIESLMKDGTIPEDIDGVWTASDDKALNAREASSRFQDMLMKHGDERVEKRRKYFRDTASESD</sequence>
<dbReference type="EMBL" id="JAAMPI010000014">
    <property type="protein sequence ID" value="KAF4637674.1"/>
    <property type="molecule type" value="Genomic_DNA"/>
</dbReference>
<gene>
    <name evidence="2" type="ORF">G7Y89_g393</name>
</gene>
<dbReference type="OrthoDB" id="435460at2759"/>
<dbReference type="Gene3D" id="1.10.10.2170">
    <property type="match status" value="1"/>
</dbReference>
<organism evidence="2 3">
    <name type="scientific">Cudoniella acicularis</name>
    <dbReference type="NCBI Taxonomy" id="354080"/>
    <lineage>
        <taxon>Eukaryota</taxon>
        <taxon>Fungi</taxon>
        <taxon>Dikarya</taxon>
        <taxon>Ascomycota</taxon>
        <taxon>Pezizomycotina</taxon>
        <taxon>Leotiomycetes</taxon>
        <taxon>Helotiales</taxon>
        <taxon>Tricladiaceae</taxon>
        <taxon>Cudoniella</taxon>
    </lineage>
</organism>